<protein>
    <submittedName>
        <fullName evidence="1">Heme utilization cystosolic carrier protein HutX</fullName>
    </submittedName>
</protein>
<evidence type="ECO:0000313" key="2">
    <source>
        <dbReference type="Proteomes" id="UP000430564"/>
    </source>
</evidence>
<dbReference type="InterPro" id="IPR053733">
    <property type="entry name" value="Heme_Transport_Util_sf"/>
</dbReference>
<comment type="caution">
    <text evidence="1">The sequence shown here is derived from an EMBL/GenBank/DDBJ whole genome shotgun (WGS) entry which is preliminary data.</text>
</comment>
<dbReference type="RefSeq" id="WP_152158339.1">
    <property type="nucleotide sequence ID" value="NZ_WEHX01000034.1"/>
</dbReference>
<accession>A0A6I1ENH7</accession>
<dbReference type="NCBIfam" id="TIGR04108">
    <property type="entry name" value="HutX"/>
    <property type="match status" value="1"/>
</dbReference>
<dbReference type="AlphaFoldDB" id="A0A6I1ENH7"/>
<dbReference type="InterPro" id="IPR010413">
    <property type="entry name" value="HutX-like"/>
</dbReference>
<dbReference type="Pfam" id="PF06228">
    <property type="entry name" value="ChuX_HutX"/>
    <property type="match status" value="1"/>
</dbReference>
<dbReference type="EMBL" id="WEHX01000034">
    <property type="protein sequence ID" value="KAB7660199.1"/>
    <property type="molecule type" value="Genomic_DNA"/>
</dbReference>
<reference evidence="1 2" key="1">
    <citation type="submission" date="2019-10" db="EMBL/GenBank/DDBJ databases">
        <title>Genome diversity of Sutterella seckii.</title>
        <authorList>
            <person name="Chaplin A.V."/>
            <person name="Sokolova S.R."/>
            <person name="Mosin K.A."/>
            <person name="Ivanova E.L."/>
            <person name="Kochetkova T.O."/>
            <person name="Goltsov A.Y."/>
            <person name="Trofimov D.Y."/>
            <person name="Efimov B.A."/>
        </authorList>
    </citation>
    <scope>NUCLEOTIDE SEQUENCE [LARGE SCALE GENOMIC DNA]</scope>
    <source>
        <strain evidence="1 2">ASD393</strain>
    </source>
</reference>
<sequence>MTIERITPTEAEAATINELMNAKFPVTVSSIAGKLGMTEIEAARRLPADRVSFVTGDMNERFDDLWAALAAWEKATLFITHEGHVFEIAAKLSTGKRAMGYYNILAKDAVVGGHLAYEKIKAAAFVTMPFMGRESLSVLFFDAEGRVSFSVYAGRENHRIIESVKTAFFADREKFCA</sequence>
<organism evidence="1 2">
    <name type="scientific">Sutterella seckii</name>
    <dbReference type="NCBI Taxonomy" id="1944635"/>
    <lineage>
        <taxon>Bacteria</taxon>
        <taxon>Pseudomonadati</taxon>
        <taxon>Pseudomonadota</taxon>
        <taxon>Betaproteobacteria</taxon>
        <taxon>Burkholderiales</taxon>
        <taxon>Sutterellaceae</taxon>
        <taxon>Sutterella</taxon>
    </lineage>
</organism>
<evidence type="ECO:0000313" key="1">
    <source>
        <dbReference type="EMBL" id="KAB7660199.1"/>
    </source>
</evidence>
<dbReference type="Gene3D" id="3.40.1570.10">
    <property type="entry name" value="HemS/ChuS/ChuX like domains"/>
    <property type="match status" value="1"/>
</dbReference>
<proteinExistence type="predicted"/>
<name>A0A6I1ENH7_9BURK</name>
<dbReference type="OrthoDB" id="8781266at2"/>
<dbReference type="SUPFAM" id="SSF144064">
    <property type="entry name" value="Heme iron utilization protein-like"/>
    <property type="match status" value="1"/>
</dbReference>
<dbReference type="CDD" id="cd16829">
    <property type="entry name" value="ChuX_HutX-like"/>
    <property type="match status" value="1"/>
</dbReference>
<dbReference type="Proteomes" id="UP000430564">
    <property type="component" value="Unassembled WGS sequence"/>
</dbReference>
<gene>
    <name evidence="1" type="primary">hutX</name>
    <name evidence="1" type="ORF">GBM95_06385</name>
</gene>